<dbReference type="InterPro" id="IPR026935">
    <property type="entry name" value="BtrH_N"/>
</dbReference>
<dbReference type="Proteomes" id="UP000305778">
    <property type="component" value="Unassembled WGS sequence"/>
</dbReference>
<comment type="caution">
    <text evidence="2">The sequence shown here is derived from an EMBL/GenBank/DDBJ whole genome shotgun (WGS) entry which is preliminary data.</text>
</comment>
<dbReference type="OrthoDB" id="3356918at2"/>
<evidence type="ECO:0000259" key="1">
    <source>
        <dbReference type="Pfam" id="PF14399"/>
    </source>
</evidence>
<reference evidence="2 3" key="1">
    <citation type="submission" date="2019-04" db="EMBL/GenBank/DDBJ databases">
        <title>Streptomyces oryziradicis sp. nov., a novel actinomycete isolated from rhizosphere soil of rice (Oryza sativa L.).</title>
        <authorList>
            <person name="Li C."/>
        </authorList>
    </citation>
    <scope>NUCLEOTIDE SEQUENCE [LARGE SCALE GENOMIC DNA]</scope>
    <source>
        <strain evidence="2 3">NEAU-C40</strain>
    </source>
</reference>
<name>A0A4U0SX70_9ACTN</name>
<proteinExistence type="predicted"/>
<dbReference type="Pfam" id="PF14399">
    <property type="entry name" value="BtrH_N"/>
    <property type="match status" value="1"/>
</dbReference>
<feature type="domain" description="Butirosin biosynthesis protein H N-terminal" evidence="1">
    <location>
        <begin position="23"/>
        <end position="149"/>
    </location>
</feature>
<organism evidence="2 3">
    <name type="scientific">Actinacidiphila oryziradicis</name>
    <dbReference type="NCBI Taxonomy" id="2571141"/>
    <lineage>
        <taxon>Bacteria</taxon>
        <taxon>Bacillati</taxon>
        <taxon>Actinomycetota</taxon>
        <taxon>Actinomycetes</taxon>
        <taxon>Kitasatosporales</taxon>
        <taxon>Streptomycetaceae</taxon>
        <taxon>Actinacidiphila</taxon>
    </lineage>
</organism>
<evidence type="ECO:0000313" key="2">
    <source>
        <dbReference type="EMBL" id="TKA13321.1"/>
    </source>
</evidence>
<dbReference type="RefSeq" id="WP_136721481.1">
    <property type="nucleotide sequence ID" value="NZ_SUMC01000001.1"/>
</dbReference>
<keyword evidence="3" id="KW-1185">Reference proteome</keyword>
<evidence type="ECO:0000313" key="3">
    <source>
        <dbReference type="Proteomes" id="UP000305778"/>
    </source>
</evidence>
<gene>
    <name evidence="2" type="ORF">FCI23_00965</name>
</gene>
<dbReference type="AlphaFoldDB" id="A0A4U0SX70"/>
<accession>A0A4U0SX70</accession>
<dbReference type="EMBL" id="SUMC01000001">
    <property type="protein sequence ID" value="TKA13321.1"/>
    <property type="molecule type" value="Genomic_DNA"/>
</dbReference>
<sequence>MPSELATQPAIAAPPLWYRDPISCLQATFGTVLAHHGENPLFVLGAGWEFLYIPDDVRPEEFYYPCRYDGDLGRGLAPHHSLNSSWWRPSDQDDPLRELRRALSEQRLVIAAVDNFHLPFRPAFGDVHAAHLLVVHGLDEELGLVHVSDAMPPAFQGPIPVEDFLRSWGSVNPEDEQDAFFSESRIQQRCLSVTVDAPYPDLTRERLAGWLRANLAGFEQPDTPVGWGGTAGLDRYTRELTSRARAGETSALRSLYTFGWGMQAQAALHGELLRDRGAAWNCPGLAEAGRAVESVAHAWTALRMTGAHGFGAPAEVADDLRWHAGVLRGRYAEALASVERAVGEL</sequence>
<protein>
    <recommendedName>
        <fullName evidence="1">Butirosin biosynthesis protein H N-terminal domain-containing protein</fullName>
    </recommendedName>
</protein>